<dbReference type="PROSITE" id="PS00028">
    <property type="entry name" value="ZINC_FINGER_C2H2_1"/>
    <property type="match status" value="7"/>
</dbReference>
<feature type="compositionally biased region" description="Acidic residues" evidence="2">
    <location>
        <begin position="60"/>
        <end position="77"/>
    </location>
</feature>
<feature type="region of interest" description="Disordered" evidence="2">
    <location>
        <begin position="1"/>
        <end position="164"/>
    </location>
</feature>
<feature type="compositionally biased region" description="Low complexity" evidence="2">
    <location>
        <begin position="1027"/>
        <end position="1044"/>
    </location>
</feature>
<evidence type="ECO:0000256" key="1">
    <source>
        <dbReference type="PROSITE-ProRule" id="PRU00042"/>
    </source>
</evidence>
<evidence type="ECO:0000256" key="2">
    <source>
        <dbReference type="SAM" id="MobiDB-lite"/>
    </source>
</evidence>
<feature type="domain" description="C2H2-type" evidence="3">
    <location>
        <begin position="1175"/>
        <end position="1202"/>
    </location>
</feature>
<feature type="compositionally biased region" description="Low complexity" evidence="2">
    <location>
        <begin position="294"/>
        <end position="303"/>
    </location>
</feature>
<feature type="compositionally biased region" description="Polar residues" evidence="2">
    <location>
        <begin position="305"/>
        <end position="326"/>
    </location>
</feature>
<feature type="compositionally biased region" description="Low complexity" evidence="2">
    <location>
        <begin position="968"/>
        <end position="982"/>
    </location>
</feature>
<reference evidence="4" key="1">
    <citation type="submission" date="2014-05" db="EMBL/GenBank/DDBJ databases">
        <authorList>
            <person name="Chronopoulou M."/>
        </authorList>
    </citation>
    <scope>NUCLEOTIDE SEQUENCE</scope>
    <source>
        <tissue evidence="4">Whole organism</tissue>
    </source>
</reference>
<protein>
    <recommendedName>
        <fullName evidence="3">C2H2-type domain-containing protein</fullName>
    </recommendedName>
</protein>
<feature type="compositionally biased region" description="Polar residues" evidence="2">
    <location>
        <begin position="113"/>
        <end position="126"/>
    </location>
</feature>
<dbReference type="PANTHER" id="PTHR12451">
    <property type="entry name" value="TRANSCRIPTION FACTOR CASTOR PROTEIN MING -RELATED"/>
    <property type="match status" value="1"/>
</dbReference>
<sequence length="1570" mass="174095">MSLYLSTASSSSTSSASASFSHHLLPASSKSSMTLASDSPHGEDTPEVGSDHGVVRSLESDEEDLPPMEEDDDESEEDRLPPPPPLDDDDDSMDYDERLLLREDNESNDNESLKNNSLCSSVGSSRVNKRKNFRPRNIVYNHNQNSSSNPEDEDDGVEEEESPLNLSSYMNFNKSLLPRKLEEGSPESKDLGGVPAVSIAGGLPMDLSKPSLSSEHQAQKLSLVSRDVLYGGGGNSTPPQLGGLLPPPSGTNPFSGVGGGGVDAMKEAFQEILKLYGVPPELAELIAKNAQNFSGNNNNSGSGVSALTTPSSQPLISSSGESNNGPLQVPPTFPGGLLSNALLSLSSNNSSRVTLPGGGGASHHPPTPPRTPKSSDQSRFSLSSSSAVDPSCSSSKTPPHPFLSLASLNESSCSSSPSALSPRLSMPSQQQPCLSTHLLPGILPGSKTSSADYTRYFKRFSSASDCGSSSCKDLNYREHFHCTVFMCRNRVFAKKEEMIRHAKWHQKLDEAYKYGFRRVTPMDDCTDQFPGCQHNRKQTHYHCIQSESCDKCYISTSDVQMHFNYHRKDNAIQREGFLRYRGHEDCNSPICPFRSQKTTHFHCNRLGCQFIFKNKADMEKHKSYHMKDEQMNEDGFRKYTKQDPCGYSECIYSSKTNHIHCIREGCGYVLNSSGELLTHKRKHERRDASFLKNLKGSLSSHPPPPSYSPFRGDSTLSAAAVASSYISRDANAPPPNVFPPTDMLKDRIPEDAWRNYLLHFEASEICGFQNCDMEESEHYHCKDEGCESIFRSDDGVKDHGRSHYLQDQVSDAFFTRGDPIDLDEEEEDYRENEEKRVLFCPEKCINKILHFHCKWDNCNEIIFNSESPFKRLEHYKIHEYTRKWNLNKVEPISMTQTTNVDTMFKRKRGRPPKNRVVEVWNENIPGNGMGGLDNSPQAVFTSFKLPKPGQHLQASSISPITIPHHHQQTTTPTTNINAINNNHSHHHHLSPLSSEALSKLSSAASNSLKTLSAPLGGLPAMASQLIGSPDSPGSSSLAKSPSDPEGMNRDDTASPKGLIKSKGTYYPLTAFPTSMPQGPVIRQDLSPPRNEPSNEETSPPVSLKSKFGVNFMVSFGRQDQGGSGSTHPTESALAKLLQASKDIVGDISAHPLFGPEPEEESCGRPFCKLKRRPHYHCNFCNQGFTERDKLEVHLKKHTAENAKPSIASILQETKQPLPQEALVPKELIVAPSSPPCSSPPASNNIISSSNASHSNPLASSPVPKSSTSPLPFNFPNFLRSSFGSTPPPSLSNSTSTTPSSFPSFLPPNMMLPGFPSFGGDTNSPTGTKSKLPSYDPVQHPLTHLPPNIAEARKRSRSPPSARCLDEEEAKKLRVQAASMKTNKDEPVPEGYMRFRRSFRFNEDCGFEFCNYREHQTHFHCMRKDCNYRFCDKTRFVQHTARHERLDSLCGDEFEGFRGVTCGRDVCEYNIVNMKIVPMIGDTQKSSSHFHCLKCDYYCTDTNKVVAHRRQHQKLDSIMSAGFEKYSPSQFCSFEGCLHNNKQTHYHCKKCQYSVLGLSQMEAHKYRHLND</sequence>
<feature type="compositionally biased region" description="Acidic residues" evidence="2">
    <location>
        <begin position="150"/>
        <end position="162"/>
    </location>
</feature>
<accession>A0A0K2U5L9</accession>
<keyword evidence="1" id="KW-0479">Metal-binding</keyword>
<dbReference type="OrthoDB" id="10063916at2759"/>
<dbReference type="GO" id="GO:0045664">
    <property type="term" value="P:regulation of neuron differentiation"/>
    <property type="evidence" value="ECO:0007669"/>
    <property type="project" value="TreeGrafter"/>
</dbReference>
<dbReference type="PANTHER" id="PTHR12451:SF0">
    <property type="entry name" value="ZINC FINGER PROTEIN CASTOR HOMOLOG 1"/>
    <property type="match status" value="1"/>
</dbReference>
<keyword evidence="1" id="KW-0862">Zinc</keyword>
<name>A0A0K2U5L9_LEPSM</name>
<dbReference type="SMART" id="SM00355">
    <property type="entry name" value="ZnF_C2H2"/>
    <property type="match status" value="10"/>
</dbReference>
<feature type="compositionally biased region" description="Polar residues" evidence="2">
    <location>
        <begin position="140"/>
        <end position="149"/>
    </location>
</feature>
<evidence type="ECO:0000313" key="4">
    <source>
        <dbReference type="EMBL" id="CDW33513.1"/>
    </source>
</evidence>
<feature type="region of interest" description="Disordered" evidence="2">
    <location>
        <begin position="964"/>
        <end position="995"/>
    </location>
</feature>
<dbReference type="GO" id="GO:0005634">
    <property type="term" value="C:nucleus"/>
    <property type="evidence" value="ECO:0007669"/>
    <property type="project" value="TreeGrafter"/>
</dbReference>
<feature type="region of interest" description="Disordered" evidence="2">
    <location>
        <begin position="1232"/>
        <end position="1266"/>
    </location>
</feature>
<dbReference type="PROSITE" id="PS50157">
    <property type="entry name" value="ZINC_FINGER_C2H2_2"/>
    <property type="match status" value="2"/>
</dbReference>
<feature type="compositionally biased region" description="Low complexity" evidence="2">
    <location>
        <begin position="1239"/>
        <end position="1261"/>
    </location>
</feature>
<keyword evidence="1" id="KW-0863">Zinc-finger</keyword>
<feature type="compositionally biased region" description="Basic and acidic residues" evidence="2">
    <location>
        <begin position="40"/>
        <end position="54"/>
    </location>
</feature>
<dbReference type="GO" id="GO:0000977">
    <property type="term" value="F:RNA polymerase II transcription regulatory region sequence-specific DNA binding"/>
    <property type="evidence" value="ECO:0007669"/>
    <property type="project" value="TreeGrafter"/>
</dbReference>
<feature type="compositionally biased region" description="Low complexity" evidence="2">
    <location>
        <begin position="374"/>
        <end position="395"/>
    </location>
</feature>
<dbReference type="GO" id="GO:0045944">
    <property type="term" value="P:positive regulation of transcription by RNA polymerase II"/>
    <property type="evidence" value="ECO:0007669"/>
    <property type="project" value="TreeGrafter"/>
</dbReference>
<dbReference type="GO" id="GO:0008270">
    <property type="term" value="F:zinc ion binding"/>
    <property type="evidence" value="ECO:0007669"/>
    <property type="project" value="UniProtKB-KW"/>
</dbReference>
<dbReference type="InterPro" id="IPR040373">
    <property type="entry name" value="CASZ1"/>
</dbReference>
<feature type="compositionally biased region" description="Basic and acidic residues" evidence="2">
    <location>
        <begin position="95"/>
        <end position="105"/>
    </location>
</feature>
<evidence type="ECO:0000259" key="3">
    <source>
        <dbReference type="PROSITE" id="PS50157"/>
    </source>
</evidence>
<feature type="region of interest" description="Disordered" evidence="2">
    <location>
        <begin position="294"/>
        <end position="333"/>
    </location>
</feature>
<feature type="region of interest" description="Disordered" evidence="2">
    <location>
        <begin position="1022"/>
        <end position="1103"/>
    </location>
</feature>
<proteinExistence type="predicted"/>
<feature type="compositionally biased region" description="Low complexity" evidence="2">
    <location>
        <begin position="1"/>
        <end position="29"/>
    </location>
</feature>
<feature type="region of interest" description="Disordered" evidence="2">
    <location>
        <begin position="348"/>
        <end position="395"/>
    </location>
</feature>
<dbReference type="Gene3D" id="3.30.160.60">
    <property type="entry name" value="Classic Zinc Finger"/>
    <property type="match status" value="1"/>
</dbReference>
<feature type="domain" description="C2H2-type" evidence="3">
    <location>
        <begin position="601"/>
        <end position="630"/>
    </location>
</feature>
<dbReference type="GO" id="GO:0000981">
    <property type="term" value="F:DNA-binding transcription factor activity, RNA polymerase II-specific"/>
    <property type="evidence" value="ECO:0007669"/>
    <property type="project" value="TreeGrafter"/>
</dbReference>
<dbReference type="EMBL" id="HACA01016152">
    <property type="protein sequence ID" value="CDW33513.1"/>
    <property type="molecule type" value="Transcribed_RNA"/>
</dbReference>
<organism evidence="4">
    <name type="scientific">Lepeophtheirus salmonis</name>
    <name type="common">Salmon louse</name>
    <name type="synonym">Caligus salmonis</name>
    <dbReference type="NCBI Taxonomy" id="72036"/>
    <lineage>
        <taxon>Eukaryota</taxon>
        <taxon>Metazoa</taxon>
        <taxon>Ecdysozoa</taxon>
        <taxon>Arthropoda</taxon>
        <taxon>Crustacea</taxon>
        <taxon>Multicrustacea</taxon>
        <taxon>Hexanauplia</taxon>
        <taxon>Copepoda</taxon>
        <taxon>Siphonostomatoida</taxon>
        <taxon>Caligidae</taxon>
        <taxon>Lepeophtheirus</taxon>
    </lineage>
</organism>
<dbReference type="InterPro" id="IPR013087">
    <property type="entry name" value="Znf_C2H2_type"/>
</dbReference>